<dbReference type="InterPro" id="IPR005119">
    <property type="entry name" value="LysR_subst-bd"/>
</dbReference>
<keyword evidence="2" id="KW-0805">Transcription regulation</keyword>
<feature type="region of interest" description="Disordered" evidence="5">
    <location>
        <begin position="327"/>
        <end position="352"/>
    </location>
</feature>
<dbReference type="PRINTS" id="PR00039">
    <property type="entry name" value="HTHLYSR"/>
</dbReference>
<evidence type="ECO:0000313" key="8">
    <source>
        <dbReference type="Proteomes" id="UP000437736"/>
    </source>
</evidence>
<dbReference type="CDD" id="cd05466">
    <property type="entry name" value="PBP2_LTTR_substrate"/>
    <property type="match status" value="1"/>
</dbReference>
<dbReference type="SUPFAM" id="SSF46785">
    <property type="entry name" value="Winged helix' DNA-binding domain"/>
    <property type="match status" value="1"/>
</dbReference>
<evidence type="ECO:0000259" key="6">
    <source>
        <dbReference type="PROSITE" id="PS50931"/>
    </source>
</evidence>
<keyword evidence="3" id="KW-0238">DNA-binding</keyword>
<dbReference type="Proteomes" id="UP000437736">
    <property type="component" value="Unassembled WGS sequence"/>
</dbReference>
<keyword evidence="8" id="KW-1185">Reference proteome</keyword>
<comment type="caution">
    <text evidence="7">The sequence shown here is derived from an EMBL/GenBank/DDBJ whole genome shotgun (WGS) entry which is preliminary data.</text>
</comment>
<dbReference type="EMBL" id="WJHE01001016">
    <property type="protein sequence ID" value="MST34457.1"/>
    <property type="molecule type" value="Genomic_DNA"/>
</dbReference>
<keyword evidence="4" id="KW-0804">Transcription</keyword>
<feature type="domain" description="HTH lysR-type" evidence="6">
    <location>
        <begin position="37"/>
        <end position="94"/>
    </location>
</feature>
<evidence type="ECO:0000256" key="4">
    <source>
        <dbReference type="ARBA" id="ARBA00023163"/>
    </source>
</evidence>
<feature type="region of interest" description="Disordered" evidence="5">
    <location>
        <begin position="1"/>
        <end position="25"/>
    </location>
</feature>
<comment type="similarity">
    <text evidence="1">Belongs to the LysR transcriptional regulatory family.</text>
</comment>
<evidence type="ECO:0000313" key="7">
    <source>
        <dbReference type="EMBL" id="MST34457.1"/>
    </source>
</evidence>
<dbReference type="InterPro" id="IPR000847">
    <property type="entry name" value="LysR_HTH_N"/>
</dbReference>
<accession>A0ABW9QX61</accession>
<dbReference type="PANTHER" id="PTHR30419">
    <property type="entry name" value="HTH-TYPE TRANSCRIPTIONAL REGULATOR YBHD"/>
    <property type="match status" value="1"/>
</dbReference>
<sequence>MFPPSLPIRSVGTVTPPPGRRRALRASRRQRRSLWSVQLHQIRYVVTLAEEGQFVRAASRLHVAQPSISAAVRSLEVELGAALFDRSRQGAVLTAAGEAFLPWARQVLADCDAGVAAVEALAGLERGRVTLGATPSLTTTFLPAVVAAFRRDHPAVDLIVDEAGSGDLVRSLERSLVDVALIILPVAGTWLETRALGEEELVLAVPRHDPLAQRGQLQLADLRDVPLVMFRNGYDLREATLAACRSAGFQPTFAVEGLEMDGVLAMAGAGVGAAVVPASVVPPEGPLRAVPFAGRELVRHIGVALRRDRTTSAAVRALIDRVEAAMAPGQDPGAASPKDGGRFSKKARTAST</sequence>
<name>A0ABW9QX61_9ACTN</name>
<gene>
    <name evidence="7" type="ORF">GHK86_17235</name>
</gene>
<dbReference type="Pfam" id="PF00126">
    <property type="entry name" value="HTH_1"/>
    <property type="match status" value="1"/>
</dbReference>
<evidence type="ECO:0000256" key="5">
    <source>
        <dbReference type="SAM" id="MobiDB-lite"/>
    </source>
</evidence>
<proteinExistence type="inferred from homology"/>
<dbReference type="Gene3D" id="1.10.10.10">
    <property type="entry name" value="Winged helix-like DNA-binding domain superfamily/Winged helix DNA-binding domain"/>
    <property type="match status" value="1"/>
</dbReference>
<dbReference type="SUPFAM" id="SSF53850">
    <property type="entry name" value="Periplasmic binding protein-like II"/>
    <property type="match status" value="1"/>
</dbReference>
<dbReference type="Pfam" id="PF03466">
    <property type="entry name" value="LysR_substrate"/>
    <property type="match status" value="1"/>
</dbReference>
<evidence type="ECO:0000256" key="1">
    <source>
        <dbReference type="ARBA" id="ARBA00009437"/>
    </source>
</evidence>
<dbReference type="PROSITE" id="PS50931">
    <property type="entry name" value="HTH_LYSR"/>
    <property type="match status" value="1"/>
</dbReference>
<protein>
    <submittedName>
        <fullName evidence="7">LysR family transcriptional regulator</fullName>
    </submittedName>
</protein>
<reference evidence="7 8" key="1">
    <citation type="submission" date="2019-11" db="EMBL/GenBank/DDBJ databases">
        <title>Acidiferrimicrobium australis gen. nov., sp. nov., an acidophilic and obligately heterotrophic, member of the Actinobacteria that catalyses dissimilatory oxido- reduction of iron isolated from metal-rich acidic water in Chile.</title>
        <authorList>
            <person name="Gonzalez D."/>
            <person name="Huber K."/>
            <person name="Hedrich S."/>
            <person name="Rojas-Villalobos C."/>
            <person name="Quatrini R."/>
            <person name="Dinamarca M.A."/>
            <person name="Schwarz A."/>
            <person name="Canales C."/>
            <person name="Nancucheo I."/>
        </authorList>
    </citation>
    <scope>NUCLEOTIDE SEQUENCE [LARGE SCALE GENOMIC DNA]</scope>
    <source>
        <strain evidence="7 8">USS-CCA1</strain>
    </source>
</reference>
<dbReference type="InterPro" id="IPR036388">
    <property type="entry name" value="WH-like_DNA-bd_sf"/>
</dbReference>
<organism evidence="7 8">
    <name type="scientific">Acidiferrimicrobium australe</name>
    <dbReference type="NCBI Taxonomy" id="2664430"/>
    <lineage>
        <taxon>Bacteria</taxon>
        <taxon>Bacillati</taxon>
        <taxon>Actinomycetota</taxon>
        <taxon>Acidimicrobiia</taxon>
        <taxon>Acidimicrobiales</taxon>
        <taxon>Acidimicrobiaceae</taxon>
        <taxon>Acidiferrimicrobium</taxon>
    </lineage>
</organism>
<dbReference type="InterPro" id="IPR050950">
    <property type="entry name" value="HTH-type_LysR_regulators"/>
</dbReference>
<feature type="compositionally biased region" description="Basic residues" evidence="5">
    <location>
        <begin position="343"/>
        <end position="352"/>
    </location>
</feature>
<dbReference type="Gene3D" id="3.40.190.290">
    <property type="match status" value="1"/>
</dbReference>
<dbReference type="InterPro" id="IPR036390">
    <property type="entry name" value="WH_DNA-bd_sf"/>
</dbReference>
<evidence type="ECO:0000256" key="2">
    <source>
        <dbReference type="ARBA" id="ARBA00023015"/>
    </source>
</evidence>
<evidence type="ECO:0000256" key="3">
    <source>
        <dbReference type="ARBA" id="ARBA00023125"/>
    </source>
</evidence>